<evidence type="ECO:0000313" key="2">
    <source>
        <dbReference type="Proteomes" id="UP001054945"/>
    </source>
</evidence>
<sequence length="32" mass="3718">DLFSEMNCCRFLLNIPPNHELETLFASLQPKP</sequence>
<accession>A0AAV4QKZ9</accession>
<feature type="non-terminal residue" evidence="1">
    <location>
        <position position="1"/>
    </location>
</feature>
<name>A0AAV4QKZ9_CAEEX</name>
<comment type="caution">
    <text evidence="1">The sequence shown here is derived from an EMBL/GenBank/DDBJ whole genome shotgun (WGS) entry which is preliminary data.</text>
</comment>
<dbReference type="AlphaFoldDB" id="A0AAV4QKZ9"/>
<reference evidence="1 2" key="1">
    <citation type="submission" date="2021-06" db="EMBL/GenBank/DDBJ databases">
        <title>Caerostris extrusa draft genome.</title>
        <authorList>
            <person name="Kono N."/>
            <person name="Arakawa K."/>
        </authorList>
    </citation>
    <scope>NUCLEOTIDE SEQUENCE [LARGE SCALE GENOMIC DNA]</scope>
</reference>
<evidence type="ECO:0000313" key="1">
    <source>
        <dbReference type="EMBL" id="GIY09850.1"/>
    </source>
</evidence>
<protein>
    <submittedName>
        <fullName evidence="1">Uncharacterized protein</fullName>
    </submittedName>
</protein>
<keyword evidence="2" id="KW-1185">Reference proteome</keyword>
<gene>
    <name evidence="1" type="ORF">CEXT_250651</name>
</gene>
<dbReference type="EMBL" id="BPLR01006437">
    <property type="protein sequence ID" value="GIY09850.1"/>
    <property type="molecule type" value="Genomic_DNA"/>
</dbReference>
<dbReference type="Proteomes" id="UP001054945">
    <property type="component" value="Unassembled WGS sequence"/>
</dbReference>
<organism evidence="1 2">
    <name type="scientific">Caerostris extrusa</name>
    <name type="common">Bark spider</name>
    <name type="synonym">Caerostris bankana</name>
    <dbReference type="NCBI Taxonomy" id="172846"/>
    <lineage>
        <taxon>Eukaryota</taxon>
        <taxon>Metazoa</taxon>
        <taxon>Ecdysozoa</taxon>
        <taxon>Arthropoda</taxon>
        <taxon>Chelicerata</taxon>
        <taxon>Arachnida</taxon>
        <taxon>Araneae</taxon>
        <taxon>Araneomorphae</taxon>
        <taxon>Entelegynae</taxon>
        <taxon>Araneoidea</taxon>
        <taxon>Araneidae</taxon>
        <taxon>Caerostris</taxon>
    </lineage>
</organism>
<proteinExistence type="predicted"/>